<dbReference type="InterPro" id="IPR016188">
    <property type="entry name" value="PurM-like_N"/>
</dbReference>
<sequence length="279" mass="30253">MPYVSTQISKQIIHFVKEPAMQVPYLTNPLHHLQKVRDLTLLRINEAQSIVIACDSDGGIGTKPQDIVHIAPDLLGRFAVRVPLFELIACGATPFMICDTLAVELEGYGEEILRGIKEYAKEAGVTEDIQFTGSTEENIPTTQTGIGITVLGLVQQAQFSPGTAQPQEAIMCAGIPKSGPKHEVRLDDPEMLSLADLIQLRAHPGVHDLLPVGSKGIAYEMEQLAASASLTYRLTAPLPLDLKQSGGPSTCVIFSAAVELLEEFRNQLRCPVHVLAILE</sequence>
<comment type="caution">
    <text evidence="2">The sequence shown here is derived from an EMBL/GenBank/DDBJ whole genome shotgun (WGS) entry which is preliminary data.</text>
</comment>
<protein>
    <submittedName>
        <fullName evidence="2">AIR synthase related protein</fullName>
    </submittedName>
</protein>
<dbReference type="SUPFAM" id="SSF55326">
    <property type="entry name" value="PurM N-terminal domain-like"/>
    <property type="match status" value="1"/>
</dbReference>
<dbReference type="EMBL" id="JAPTNG010000013">
    <property type="protein sequence ID" value="MCZ0832382.1"/>
    <property type="molecule type" value="Genomic_DNA"/>
</dbReference>
<dbReference type="Gene3D" id="3.30.1330.10">
    <property type="entry name" value="PurM-like, N-terminal domain"/>
    <property type="match status" value="1"/>
</dbReference>
<proteinExistence type="predicted"/>
<dbReference type="Proteomes" id="UP001067708">
    <property type="component" value="Unassembled WGS sequence"/>
</dbReference>
<evidence type="ECO:0000259" key="1">
    <source>
        <dbReference type="Pfam" id="PF00586"/>
    </source>
</evidence>
<gene>
    <name evidence="2" type="ORF">O0535_16690</name>
</gene>
<evidence type="ECO:0000313" key="2">
    <source>
        <dbReference type="EMBL" id="MCZ0832382.1"/>
    </source>
</evidence>
<name>A0ABT4I1E5_9BACL</name>
<keyword evidence="3" id="KW-1185">Reference proteome</keyword>
<evidence type="ECO:0000313" key="3">
    <source>
        <dbReference type="Proteomes" id="UP001067708"/>
    </source>
</evidence>
<dbReference type="Pfam" id="PF00586">
    <property type="entry name" value="AIRS"/>
    <property type="match status" value="1"/>
</dbReference>
<feature type="domain" description="PurM-like N-terminal" evidence="1">
    <location>
        <begin position="39"/>
        <end position="154"/>
    </location>
</feature>
<accession>A0ABT4I1E5</accession>
<organism evidence="2 3">
    <name type="scientific">Brevibacillus halotolerans</name>
    <dbReference type="NCBI Taxonomy" id="1507437"/>
    <lineage>
        <taxon>Bacteria</taxon>
        <taxon>Bacillati</taxon>
        <taxon>Bacillota</taxon>
        <taxon>Bacilli</taxon>
        <taxon>Bacillales</taxon>
        <taxon>Paenibacillaceae</taxon>
        <taxon>Brevibacillus</taxon>
    </lineage>
</organism>
<reference evidence="2" key="1">
    <citation type="submission" date="2022-09" db="EMBL/GenBank/DDBJ databases">
        <title>Genome analysis and characterization of larvicidal activity of Brevibacillus strains.</title>
        <authorList>
            <person name="Patrusheva E.V."/>
            <person name="Izotova A.O."/>
            <person name="Toshchakov S.V."/>
            <person name="Sineoky S.P."/>
        </authorList>
    </citation>
    <scope>NUCLEOTIDE SEQUENCE</scope>
    <source>
        <strain evidence="2">VKPM_B-13244</strain>
    </source>
</reference>
<dbReference type="InterPro" id="IPR036921">
    <property type="entry name" value="PurM-like_N_sf"/>
</dbReference>